<keyword evidence="1" id="KW-0732">Signal</keyword>
<comment type="caution">
    <text evidence="2">The sequence shown here is derived from an EMBL/GenBank/DDBJ whole genome shotgun (WGS) entry which is preliminary data.</text>
</comment>
<organism evidence="2 3">
    <name type="scientific">Aliikangiella marina</name>
    <dbReference type="NCBI Taxonomy" id="1712262"/>
    <lineage>
        <taxon>Bacteria</taxon>
        <taxon>Pseudomonadati</taxon>
        <taxon>Pseudomonadota</taxon>
        <taxon>Gammaproteobacteria</taxon>
        <taxon>Oceanospirillales</taxon>
        <taxon>Pleioneaceae</taxon>
        <taxon>Aliikangiella</taxon>
    </lineage>
</organism>
<evidence type="ECO:0000256" key="1">
    <source>
        <dbReference type="SAM" id="SignalP"/>
    </source>
</evidence>
<dbReference type="OrthoDB" id="9839905at2"/>
<name>A0A545TD45_9GAMM</name>
<dbReference type="Proteomes" id="UP000317839">
    <property type="component" value="Unassembled WGS sequence"/>
</dbReference>
<evidence type="ECO:0000313" key="3">
    <source>
        <dbReference type="Proteomes" id="UP000317839"/>
    </source>
</evidence>
<protein>
    <submittedName>
        <fullName evidence="2">Uncharacterized protein</fullName>
    </submittedName>
</protein>
<feature type="chain" id="PRO_5021958223" evidence="1">
    <location>
        <begin position="21"/>
        <end position="203"/>
    </location>
</feature>
<keyword evidence="3" id="KW-1185">Reference proteome</keyword>
<evidence type="ECO:0000313" key="2">
    <source>
        <dbReference type="EMBL" id="TQV75142.1"/>
    </source>
</evidence>
<dbReference type="RefSeq" id="WP_142941759.1">
    <property type="nucleotide sequence ID" value="NZ_VIKR01000002.1"/>
</dbReference>
<reference evidence="2 3" key="1">
    <citation type="submission" date="2019-06" db="EMBL/GenBank/DDBJ databases">
        <title>Draft genome of Aliikangiella marina GYP-15.</title>
        <authorList>
            <person name="Wang G."/>
        </authorList>
    </citation>
    <scope>NUCLEOTIDE SEQUENCE [LARGE SCALE GENOMIC DNA]</scope>
    <source>
        <strain evidence="2 3">GYP-15</strain>
    </source>
</reference>
<accession>A0A545TD45</accession>
<proteinExistence type="predicted"/>
<sequence length="203" mass="23047">MLVKKLLITFLITFSSVCCANSVTVGNAQHLPKYVLNELEKIVQESGEEYVEISSKQRSVKKQVEIMLDYYIECTKASAKSKQQGCGIERAKRVYSQDCHGGFELYRADLTRTENIQNMTKGLKAALIKLGDERTCMNHVVIPGMRTALIAVDIKPSSVKNRVRFYEAIKSNPNVVKFYYPHVTGKPKSAVYDDAFHIEFKRQ</sequence>
<dbReference type="AlphaFoldDB" id="A0A545TD45"/>
<gene>
    <name evidence="2" type="ORF">FLL45_09395</name>
</gene>
<feature type="signal peptide" evidence="1">
    <location>
        <begin position="1"/>
        <end position="20"/>
    </location>
</feature>
<dbReference type="EMBL" id="VIKR01000002">
    <property type="protein sequence ID" value="TQV75142.1"/>
    <property type="molecule type" value="Genomic_DNA"/>
</dbReference>